<evidence type="ECO:0000313" key="3">
    <source>
        <dbReference type="Proteomes" id="UP000018849"/>
    </source>
</evidence>
<organism evidence="2 3">
    <name type="scientific">Pseudomonas syringae pv. actinidiae ICMP 19096</name>
    <dbReference type="NCBI Taxonomy" id="1194405"/>
    <lineage>
        <taxon>Bacteria</taxon>
        <taxon>Pseudomonadati</taxon>
        <taxon>Pseudomonadota</taxon>
        <taxon>Gammaproteobacteria</taxon>
        <taxon>Pseudomonadales</taxon>
        <taxon>Pseudomonadaceae</taxon>
        <taxon>Pseudomonas</taxon>
        <taxon>Pseudomonas syringae</taxon>
    </lineage>
</organism>
<dbReference type="Proteomes" id="UP000018849">
    <property type="component" value="Unassembled WGS sequence"/>
</dbReference>
<feature type="region of interest" description="Disordered" evidence="1">
    <location>
        <begin position="28"/>
        <end position="47"/>
    </location>
</feature>
<comment type="caution">
    <text evidence="2">The sequence shown here is derived from an EMBL/GenBank/DDBJ whole genome shotgun (WGS) entry which is preliminary data.</text>
</comment>
<proteinExistence type="predicted"/>
<dbReference type="EMBL" id="AOKF01003020">
    <property type="protein sequence ID" value="EPN42397.1"/>
    <property type="molecule type" value="Genomic_DNA"/>
</dbReference>
<sequence>MPVEPEAGADAVEDDEPDLLDLTPEAAVEEPAAIEDPGDAVQDVTKK</sequence>
<dbReference type="AlphaFoldDB" id="A0A656JP19"/>
<protein>
    <submittedName>
        <fullName evidence="2">Response regulator</fullName>
    </submittedName>
</protein>
<evidence type="ECO:0000256" key="1">
    <source>
        <dbReference type="SAM" id="MobiDB-lite"/>
    </source>
</evidence>
<accession>A0A656JP19</accession>
<reference evidence="2 3" key="1">
    <citation type="journal article" date="2013" name="PLoS Pathog.">
        <title>Genomic analysis of the Kiwifruit pathogen Pseudomonas syringae pv. actinidiae provides insight into the origins of an emergent plant disease.</title>
        <authorList>
            <person name="McCann H.C."/>
            <person name="Rikkerink E.H."/>
            <person name="Bertels F."/>
            <person name="Fiers M."/>
            <person name="Lu A."/>
            <person name="Rees-George J."/>
            <person name="Andersen M.T."/>
            <person name="Gleave A.P."/>
            <person name="Haubold B."/>
            <person name="Wohlers M.W."/>
            <person name="Guttman D.S."/>
            <person name="Wang P.W."/>
            <person name="Straub C."/>
            <person name="Vanneste J.L."/>
            <person name="Rainey P.B."/>
            <person name="Templeton M.D."/>
        </authorList>
    </citation>
    <scope>NUCLEOTIDE SEQUENCE [LARGE SCALE GENOMIC DNA]</scope>
    <source>
        <strain evidence="2 3">ICMP 19096</strain>
    </source>
</reference>
<gene>
    <name evidence="2" type="ORF">A245_35208</name>
</gene>
<name>A0A656JP19_PSESF</name>
<evidence type="ECO:0000313" key="2">
    <source>
        <dbReference type="EMBL" id="EPN42397.1"/>
    </source>
</evidence>